<organism evidence="1 2">
    <name type="scientific">Massilia phyllostachyos</name>
    <dbReference type="NCBI Taxonomy" id="2898585"/>
    <lineage>
        <taxon>Bacteria</taxon>
        <taxon>Pseudomonadati</taxon>
        <taxon>Pseudomonadota</taxon>
        <taxon>Betaproteobacteria</taxon>
        <taxon>Burkholderiales</taxon>
        <taxon>Oxalobacteraceae</taxon>
        <taxon>Telluria group</taxon>
        <taxon>Massilia</taxon>
    </lineage>
</organism>
<proteinExistence type="predicted"/>
<dbReference type="InterPro" id="IPR045584">
    <property type="entry name" value="Pilin-like"/>
</dbReference>
<keyword evidence="2" id="KW-1185">Reference proteome</keyword>
<dbReference type="SUPFAM" id="SSF54523">
    <property type="entry name" value="Pili subunits"/>
    <property type="match status" value="1"/>
</dbReference>
<dbReference type="InterPro" id="IPR012902">
    <property type="entry name" value="N_methyl_site"/>
</dbReference>
<dbReference type="Pfam" id="PF07963">
    <property type="entry name" value="N_methyl"/>
    <property type="match status" value="1"/>
</dbReference>
<dbReference type="NCBIfam" id="TIGR02532">
    <property type="entry name" value="IV_pilin_GFxxxE"/>
    <property type="match status" value="1"/>
</dbReference>
<dbReference type="RefSeq" id="WP_231057809.1">
    <property type="nucleotide sequence ID" value="NZ_JAJNOC010000002.1"/>
</dbReference>
<gene>
    <name evidence="1" type="ORF">LQ564_09235</name>
</gene>
<accession>A0ABS8Q431</accession>
<dbReference type="EMBL" id="JAJNOC010000002">
    <property type="protein sequence ID" value="MCD2516493.1"/>
    <property type="molecule type" value="Genomic_DNA"/>
</dbReference>
<dbReference type="Gene3D" id="3.30.700.10">
    <property type="entry name" value="Glycoprotein, Type 4 Pilin"/>
    <property type="match status" value="1"/>
</dbReference>
<reference evidence="1" key="1">
    <citation type="submission" date="2021-11" db="EMBL/GenBank/DDBJ databases">
        <title>The complete genome of Massilia sp sp. G4R7.</title>
        <authorList>
            <person name="Liu L."/>
            <person name="Yue J."/>
            <person name="Yuan J."/>
            <person name="Yang F."/>
            <person name="Li L."/>
        </authorList>
    </citation>
    <scope>NUCLEOTIDE SEQUENCE</scope>
    <source>
        <strain evidence="1">G4R7</strain>
    </source>
</reference>
<evidence type="ECO:0000313" key="1">
    <source>
        <dbReference type="EMBL" id="MCD2516493.1"/>
    </source>
</evidence>
<comment type="caution">
    <text evidence="1">The sequence shown here is derived from an EMBL/GenBank/DDBJ whole genome shotgun (WGS) entry which is preliminary data.</text>
</comment>
<sequence length="170" mass="18925">MVRARGFTLLELSICLALCALLASALLVRLADYQRESQRVAAQGMVSAMRTAMAVRAAQLQGAGSGADLDALQRENPFLWLAELPKNYQGEYYRPRPGLVKEGNWYFDPSDRTVNFVQVRDTFSPEIPKLLNFKVELFREPNPNRTGERRESEPGIALAQIAGKAASTDH</sequence>
<name>A0ABS8Q431_9BURK</name>
<evidence type="ECO:0000313" key="2">
    <source>
        <dbReference type="Proteomes" id="UP001179361"/>
    </source>
</evidence>
<dbReference type="Proteomes" id="UP001179361">
    <property type="component" value="Unassembled WGS sequence"/>
</dbReference>
<protein>
    <submittedName>
        <fullName evidence="1">Prepilin-type N-terminal cleavage/methylation domain-containing protein</fullName>
    </submittedName>
</protein>